<dbReference type="InterPro" id="IPR009683">
    <property type="entry name" value="Extensin-like_C"/>
</dbReference>
<feature type="chain" id="PRO_5045890251" evidence="2">
    <location>
        <begin position="18"/>
        <end position="411"/>
    </location>
</feature>
<feature type="domain" description="Extensin-like C-terminal" evidence="3">
    <location>
        <begin position="233"/>
        <end position="409"/>
    </location>
</feature>
<dbReference type="Pfam" id="PF06904">
    <property type="entry name" value="Extensin-like_C"/>
    <property type="match status" value="1"/>
</dbReference>
<evidence type="ECO:0000256" key="2">
    <source>
        <dbReference type="SAM" id="SignalP"/>
    </source>
</evidence>
<keyword evidence="2" id="KW-0732">Signal</keyword>
<gene>
    <name evidence="4" type="ORF">ACFQ33_03295</name>
</gene>
<keyword evidence="5" id="KW-1185">Reference proteome</keyword>
<sequence length="411" mass="43084">MSIASALCSRMPMVVLTAMVVAGCSGDLLPPASIDGENTVNAIRPSQDVGQERAMRAAGPSSSGDSPLMTVGGNAGAVDAAYPVVAGSPPAAAPGNRLPMIDSDEALGTGGVSQASIAGGTLRVPDEGVNMDAGLGVQPVQGLAEAQAMEIAEGNAPQVVVDGIGTDAPQQIGQPVSMPMSEVATEVGRSAPAGSGRLVAPVGEEQQVAFIPRFSDPMAVPETQGGMPASEKACRQRLQRLGVKFRDLPAISKNRSCGIPYPIELQGLSGGIQIRPAAQVNCQITEAFAKWVKNELAPSARLRYLSGVSSIHQMSSYSCRTMNSQRGAAMSEHAKGNAIDVGKIVLNNGKEILIRKKGFFAFREKGLLKAVRTDSCKYFTTVLGPGSDRFHKDHFHFDLRMRKSGYRHCSL</sequence>
<evidence type="ECO:0000256" key="1">
    <source>
        <dbReference type="SAM" id="MobiDB-lite"/>
    </source>
</evidence>
<comment type="caution">
    <text evidence="4">The sequence shown here is derived from an EMBL/GenBank/DDBJ whole genome shotgun (WGS) entry which is preliminary data.</text>
</comment>
<feature type="region of interest" description="Disordered" evidence="1">
    <location>
        <begin position="47"/>
        <end position="67"/>
    </location>
</feature>
<dbReference type="RefSeq" id="WP_374837389.1">
    <property type="nucleotide sequence ID" value="NZ_JBHEEW010000004.1"/>
</dbReference>
<protein>
    <submittedName>
        <fullName evidence="4">Extensin family protein</fullName>
    </submittedName>
</protein>
<evidence type="ECO:0000313" key="5">
    <source>
        <dbReference type="Proteomes" id="UP001597173"/>
    </source>
</evidence>
<proteinExistence type="predicted"/>
<accession>A0ABW3YQT5</accession>
<evidence type="ECO:0000259" key="3">
    <source>
        <dbReference type="Pfam" id="PF06904"/>
    </source>
</evidence>
<feature type="signal peptide" evidence="2">
    <location>
        <begin position="1"/>
        <end position="17"/>
    </location>
</feature>
<name>A0ABW3YQT5_MYCRA</name>
<dbReference type="Proteomes" id="UP001597173">
    <property type="component" value="Unassembled WGS sequence"/>
</dbReference>
<reference evidence="5" key="1">
    <citation type="journal article" date="2019" name="Int. J. Syst. Evol. Microbiol.">
        <title>The Global Catalogue of Microorganisms (GCM) 10K type strain sequencing project: providing services to taxonomists for standard genome sequencing and annotation.</title>
        <authorList>
            <consortium name="The Broad Institute Genomics Platform"/>
            <consortium name="The Broad Institute Genome Sequencing Center for Infectious Disease"/>
            <person name="Wu L."/>
            <person name="Ma J."/>
        </authorList>
    </citation>
    <scope>NUCLEOTIDE SEQUENCE [LARGE SCALE GENOMIC DNA]</scope>
    <source>
        <strain evidence="5">CCUG 55609</strain>
    </source>
</reference>
<dbReference type="EMBL" id="JBHTNF010000001">
    <property type="protein sequence ID" value="MFD1326919.1"/>
    <property type="molecule type" value="Genomic_DNA"/>
</dbReference>
<organism evidence="4 5">
    <name type="scientific">Mycoplana ramosa</name>
    <name type="common">Mycoplana bullata</name>
    <dbReference type="NCBI Taxonomy" id="40837"/>
    <lineage>
        <taxon>Bacteria</taxon>
        <taxon>Pseudomonadati</taxon>
        <taxon>Pseudomonadota</taxon>
        <taxon>Alphaproteobacteria</taxon>
        <taxon>Hyphomicrobiales</taxon>
        <taxon>Rhizobiaceae</taxon>
        <taxon>Mycoplana</taxon>
    </lineage>
</organism>
<evidence type="ECO:0000313" key="4">
    <source>
        <dbReference type="EMBL" id="MFD1326919.1"/>
    </source>
</evidence>